<dbReference type="Proteomes" id="UP000824116">
    <property type="component" value="Unassembled WGS sequence"/>
</dbReference>
<organism evidence="1 2">
    <name type="scientific">Candidatus Mediterraneibacter stercoravium</name>
    <dbReference type="NCBI Taxonomy" id="2838685"/>
    <lineage>
        <taxon>Bacteria</taxon>
        <taxon>Bacillati</taxon>
        <taxon>Bacillota</taxon>
        <taxon>Clostridia</taxon>
        <taxon>Lachnospirales</taxon>
        <taxon>Lachnospiraceae</taxon>
        <taxon>Mediterraneibacter</taxon>
    </lineage>
</organism>
<reference evidence="1" key="1">
    <citation type="journal article" date="2021" name="PeerJ">
        <title>Extensive microbial diversity within the chicken gut microbiome revealed by metagenomics and culture.</title>
        <authorList>
            <person name="Gilroy R."/>
            <person name="Ravi A."/>
            <person name="Getino M."/>
            <person name="Pursley I."/>
            <person name="Horton D.L."/>
            <person name="Alikhan N.F."/>
            <person name="Baker D."/>
            <person name="Gharbi K."/>
            <person name="Hall N."/>
            <person name="Watson M."/>
            <person name="Adriaenssens E.M."/>
            <person name="Foster-Nyarko E."/>
            <person name="Jarju S."/>
            <person name="Secka A."/>
            <person name="Antonio M."/>
            <person name="Oren A."/>
            <person name="Chaudhuri R.R."/>
            <person name="La Ragione R."/>
            <person name="Hildebrand F."/>
            <person name="Pallen M.J."/>
        </authorList>
    </citation>
    <scope>NUCLEOTIDE SEQUENCE</scope>
    <source>
        <strain evidence="1">CHK196-3914</strain>
    </source>
</reference>
<reference evidence="1" key="2">
    <citation type="submission" date="2021-04" db="EMBL/GenBank/DDBJ databases">
        <authorList>
            <person name="Gilroy R."/>
        </authorList>
    </citation>
    <scope>NUCLEOTIDE SEQUENCE</scope>
    <source>
        <strain evidence="1">CHK196-3914</strain>
    </source>
</reference>
<protein>
    <submittedName>
        <fullName evidence="1">Uncharacterized protein</fullName>
    </submittedName>
</protein>
<evidence type="ECO:0000313" key="1">
    <source>
        <dbReference type="EMBL" id="HIZ75071.1"/>
    </source>
</evidence>
<comment type="caution">
    <text evidence="1">The sequence shown here is derived from an EMBL/GenBank/DDBJ whole genome shotgun (WGS) entry which is preliminary data.</text>
</comment>
<sequence length="141" mass="17093">MEELLAYTILRSEELISEDEYNKWLDKLFLSHPENEELLCSEWETDIKKAMVYVKTHIDYNNFDLDRFGKILLSRLEAIYINCTDIKWFADRMYALWESLPENVWHIEPFQTLCCADDPLSWGEEEETRKIYECILNYYKN</sequence>
<evidence type="ECO:0000313" key="2">
    <source>
        <dbReference type="Proteomes" id="UP000824116"/>
    </source>
</evidence>
<dbReference type="EMBL" id="DXAY01000177">
    <property type="protein sequence ID" value="HIZ75071.1"/>
    <property type="molecule type" value="Genomic_DNA"/>
</dbReference>
<gene>
    <name evidence="1" type="ORF">H9723_07515</name>
</gene>
<accession>A0A9D2GAE2</accession>
<dbReference type="AlphaFoldDB" id="A0A9D2GAE2"/>
<name>A0A9D2GAE2_9FIRM</name>
<proteinExistence type="predicted"/>